<dbReference type="Gene3D" id="3.30.360.10">
    <property type="entry name" value="Dihydrodipicolinate Reductase, domain 2"/>
    <property type="match status" value="1"/>
</dbReference>
<evidence type="ECO:0000259" key="2">
    <source>
        <dbReference type="Pfam" id="PF22725"/>
    </source>
</evidence>
<evidence type="ECO:0000259" key="1">
    <source>
        <dbReference type="Pfam" id="PF01408"/>
    </source>
</evidence>
<accession>A0A9X2IN71</accession>
<dbReference type="EMBL" id="JAMBOL010000003">
    <property type="protein sequence ID" value="MCM3713496.1"/>
    <property type="molecule type" value="Genomic_DNA"/>
</dbReference>
<dbReference type="InterPro" id="IPR055170">
    <property type="entry name" value="GFO_IDH_MocA-like_dom"/>
</dbReference>
<dbReference type="InterPro" id="IPR036291">
    <property type="entry name" value="NAD(P)-bd_dom_sf"/>
</dbReference>
<dbReference type="Pfam" id="PF22725">
    <property type="entry name" value="GFO_IDH_MocA_C3"/>
    <property type="match status" value="1"/>
</dbReference>
<comment type="caution">
    <text evidence="3">The sequence shown here is derived from an EMBL/GenBank/DDBJ whole genome shotgun (WGS) entry which is preliminary data.</text>
</comment>
<dbReference type="GO" id="GO:0000166">
    <property type="term" value="F:nucleotide binding"/>
    <property type="evidence" value="ECO:0007669"/>
    <property type="project" value="InterPro"/>
</dbReference>
<dbReference type="InterPro" id="IPR000683">
    <property type="entry name" value="Gfo/Idh/MocA-like_OxRdtase_N"/>
</dbReference>
<dbReference type="RefSeq" id="WP_251222314.1">
    <property type="nucleotide sequence ID" value="NZ_JAMBOL010000003.1"/>
</dbReference>
<organism evidence="3 4">
    <name type="scientific">Halalkalibacter oceani</name>
    <dbReference type="NCBI Taxonomy" id="1653776"/>
    <lineage>
        <taxon>Bacteria</taxon>
        <taxon>Bacillati</taxon>
        <taxon>Bacillota</taxon>
        <taxon>Bacilli</taxon>
        <taxon>Bacillales</taxon>
        <taxon>Bacillaceae</taxon>
        <taxon>Halalkalibacter</taxon>
    </lineage>
</organism>
<dbReference type="Gene3D" id="3.40.50.720">
    <property type="entry name" value="NAD(P)-binding Rossmann-like Domain"/>
    <property type="match status" value="1"/>
</dbReference>
<dbReference type="Proteomes" id="UP001139179">
    <property type="component" value="Unassembled WGS sequence"/>
</dbReference>
<dbReference type="AlphaFoldDB" id="A0A9X2IN71"/>
<feature type="domain" description="Gfo/Idh/MocA-like oxidoreductase N-terminal" evidence="1">
    <location>
        <begin position="6"/>
        <end position="123"/>
    </location>
</feature>
<protein>
    <submittedName>
        <fullName evidence="3">Gfo/Idh/MocA family oxidoreductase</fullName>
    </submittedName>
</protein>
<keyword evidence="4" id="KW-1185">Reference proteome</keyword>
<proteinExistence type="predicted"/>
<sequence>MTKKVKLAVVGIGRISTAHIRSILQAKEKAELVAVMSRNRSRAEKAAKEYGIPSIYTEYEELLNNPEIDGVILCTPNEVHAEQAIAAAQAGKHILVEKPMAMSVEEAEKMVEAADKHHVTLMIAQCRRFFKAARAAKASLKQKQIGEVIDTTHYLGVSFDRVLTEWWNEMKHLIVELNAPHPLDTTLYLLEEAPETVYAVGGSFSDQLAGTSQATIVLTFPSGKTATVHLSFHCAPPYNERIIVGTNGTMRIKDEKDLWIADELMVTEPYGSYLDGGVNFERQMAEFCEAIIDGREPIASGREIVTLMRVLDAVKQSLDQKRVISLAEKGEGVKQ</sequence>
<reference evidence="3" key="1">
    <citation type="submission" date="2022-05" db="EMBL/GenBank/DDBJ databases">
        <title>Comparative Genomics of Spacecraft Associated Microbes.</title>
        <authorList>
            <person name="Tran M.T."/>
            <person name="Wright A."/>
            <person name="Seuylemezian A."/>
            <person name="Eisen J."/>
            <person name="Coil D."/>
        </authorList>
    </citation>
    <scope>NUCLEOTIDE SEQUENCE</scope>
    <source>
        <strain evidence="3">214.1.1</strain>
    </source>
</reference>
<evidence type="ECO:0000313" key="3">
    <source>
        <dbReference type="EMBL" id="MCM3713496.1"/>
    </source>
</evidence>
<dbReference type="PANTHER" id="PTHR43377:SF1">
    <property type="entry name" value="BILIVERDIN REDUCTASE A"/>
    <property type="match status" value="1"/>
</dbReference>
<dbReference type="PANTHER" id="PTHR43377">
    <property type="entry name" value="BILIVERDIN REDUCTASE A"/>
    <property type="match status" value="1"/>
</dbReference>
<dbReference type="SUPFAM" id="SSF51735">
    <property type="entry name" value="NAD(P)-binding Rossmann-fold domains"/>
    <property type="match status" value="1"/>
</dbReference>
<feature type="domain" description="GFO/IDH/MocA-like oxidoreductase" evidence="2">
    <location>
        <begin position="134"/>
        <end position="250"/>
    </location>
</feature>
<evidence type="ECO:0000313" key="4">
    <source>
        <dbReference type="Proteomes" id="UP001139179"/>
    </source>
</evidence>
<gene>
    <name evidence="3" type="ORF">M3202_05330</name>
</gene>
<dbReference type="Pfam" id="PF01408">
    <property type="entry name" value="GFO_IDH_MocA"/>
    <property type="match status" value="1"/>
</dbReference>
<dbReference type="InterPro" id="IPR051450">
    <property type="entry name" value="Gfo/Idh/MocA_Oxidoreductases"/>
</dbReference>
<name>A0A9X2IN71_9BACI</name>
<dbReference type="SUPFAM" id="SSF55347">
    <property type="entry name" value="Glyceraldehyde-3-phosphate dehydrogenase-like, C-terminal domain"/>
    <property type="match status" value="1"/>
</dbReference>